<accession>A0AAW5WM16</accession>
<name>A0AAW5WM16_STRCR</name>
<gene>
    <name evidence="1" type="ORF">MK546_04190</name>
</gene>
<organism evidence="1 2">
    <name type="scientific">Streptococcus cristatus</name>
    <dbReference type="NCBI Taxonomy" id="45634"/>
    <lineage>
        <taxon>Bacteria</taxon>
        <taxon>Bacillati</taxon>
        <taxon>Bacillota</taxon>
        <taxon>Bacilli</taxon>
        <taxon>Lactobacillales</taxon>
        <taxon>Streptococcaceae</taxon>
        <taxon>Streptococcus</taxon>
    </lineage>
</organism>
<evidence type="ECO:0000313" key="1">
    <source>
        <dbReference type="EMBL" id="MCY7221293.1"/>
    </source>
</evidence>
<comment type="caution">
    <text evidence="1">The sequence shown here is derived from an EMBL/GenBank/DDBJ whole genome shotgun (WGS) entry which is preliminary data.</text>
</comment>
<evidence type="ECO:0000313" key="2">
    <source>
        <dbReference type="Proteomes" id="UP001208029"/>
    </source>
</evidence>
<proteinExistence type="predicted"/>
<reference evidence="1" key="2">
    <citation type="submission" date="2022-02" db="EMBL/GenBank/DDBJ databases">
        <authorList>
            <person name="Christensen J.J.E."/>
            <person name="Jensen C.S."/>
            <person name="Nielsen X.C."/>
            <person name="Dargis R."/>
        </authorList>
    </citation>
    <scope>NUCLEOTIDE SEQUENCE</scope>
    <source>
        <strain evidence="1">K13014465</strain>
    </source>
</reference>
<dbReference type="Proteomes" id="UP001208029">
    <property type="component" value="Unassembled WGS sequence"/>
</dbReference>
<protein>
    <submittedName>
        <fullName evidence="1">Uncharacterized protein</fullName>
    </submittedName>
</protein>
<dbReference type="EMBL" id="JAKUYZ010000007">
    <property type="protein sequence ID" value="MCY7221293.1"/>
    <property type="molecule type" value="Genomic_DNA"/>
</dbReference>
<reference evidence="1" key="1">
    <citation type="journal article" date="2022" name="Med Res Arch">
        <title>Genomic identification of streptococcal strains and relation to clinical characteristics. A substudy to The Partial Oral Treatment of Endocarditis (POET) Trial.</title>
        <authorList>
            <person name="Christensen J."/>
            <person name="Jensen C."/>
            <person name="Dargis R."/>
            <person name="Nielsen X."/>
            <person name="Pries- Heje M."/>
            <person name="Wiingaard C."/>
            <person name="Ihlemann N."/>
            <person name="Gill S."/>
            <person name="Bruun N."/>
            <person name="Elming H."/>
            <person name="Povlsen J."/>
            <person name="Madsen T."/>
            <person name="Jensen K."/>
            <person name="Fuursted K."/>
            <person name="Ostergaard L."/>
            <person name="Christiansen U."/>
            <person name="Rosenvinge F."/>
            <person name="Helweg-Larsen J."/>
            <person name="Fosbol E."/>
            <person name="Kober L."/>
            <person name="Torp-Pedersen C."/>
            <person name="Tonder N."/>
            <person name="Moser C."/>
            <person name="Iversen K."/>
            <person name="Bundgaard H."/>
        </authorList>
    </citation>
    <scope>NUCLEOTIDE SEQUENCE</scope>
    <source>
        <strain evidence="1">K13014465</strain>
    </source>
</reference>
<dbReference type="RefSeq" id="WP_268731300.1">
    <property type="nucleotide sequence ID" value="NZ_JAKUYZ010000007.1"/>
</dbReference>
<dbReference type="AlphaFoldDB" id="A0AAW5WM16"/>
<sequence length="95" mass="10828">MNSGCFGYDGNKDEIKQTIDTKTDSYNAGVKEEDKMSDQVRKYAKGETVFTKDGKRLTLEKMTPKQLKQFEDLLNNLEINGASEFGDYLDQKFGK</sequence>